<feature type="transmembrane region" description="Helical" evidence="6">
    <location>
        <begin position="156"/>
        <end position="177"/>
    </location>
</feature>
<keyword evidence="2" id="KW-0813">Transport</keyword>
<comment type="subcellular location">
    <subcellularLocation>
        <location evidence="1">Membrane</location>
        <topology evidence="1">Multi-pass membrane protein</topology>
    </subcellularLocation>
</comment>
<dbReference type="PANTHER" id="PTHR23505">
    <property type="entry name" value="SPINSTER"/>
    <property type="match status" value="1"/>
</dbReference>
<evidence type="ECO:0000256" key="3">
    <source>
        <dbReference type="ARBA" id="ARBA00022692"/>
    </source>
</evidence>
<feature type="domain" description="Major facilitator superfamily (MFS) profile" evidence="7">
    <location>
        <begin position="30"/>
        <end position="426"/>
    </location>
</feature>
<dbReference type="SUPFAM" id="SSF103473">
    <property type="entry name" value="MFS general substrate transporter"/>
    <property type="match status" value="1"/>
</dbReference>
<dbReference type="PANTHER" id="PTHR23505:SF79">
    <property type="entry name" value="PROTEIN SPINSTER"/>
    <property type="match status" value="1"/>
</dbReference>
<organism evidence="8 9">
    <name type="scientific">Sphingobium ummariense RL-3</name>
    <dbReference type="NCBI Taxonomy" id="1346791"/>
    <lineage>
        <taxon>Bacteria</taxon>
        <taxon>Pseudomonadati</taxon>
        <taxon>Pseudomonadota</taxon>
        <taxon>Alphaproteobacteria</taxon>
        <taxon>Sphingomonadales</taxon>
        <taxon>Sphingomonadaceae</taxon>
        <taxon>Sphingobium</taxon>
    </lineage>
</organism>
<feature type="transmembrane region" description="Helical" evidence="6">
    <location>
        <begin position="235"/>
        <end position="259"/>
    </location>
</feature>
<feature type="transmembrane region" description="Helical" evidence="6">
    <location>
        <begin position="330"/>
        <end position="355"/>
    </location>
</feature>
<dbReference type="EMBL" id="AUWY01000074">
    <property type="protein sequence ID" value="EQB32264.1"/>
    <property type="molecule type" value="Genomic_DNA"/>
</dbReference>
<sequence>MTMTATADAANETPDLQDGTYFERKRAALLLASLFLVSIFAQIDRILPFILAEAIKAELLLTDTQIGLITGIAFALCYVLLSLPMARQCDRGSPRNVLLACTLVWSAMTALGGFAVGFTSLAASRFGVALGEAGAVPAGHTLIARKIRPDRRGFSLGLFSMGIPIGTMVGFGAGGAMADAFGWRVALVGAGLCGAAIGVLAFWAAGPTPPLARPNAGTSFWQSSRALLATPAFRALFIAAISIGFAATPFYAFAATFLIRTHALTVTEAGVAFGLLQGLLGAAGTLLGGRGFDVARRRGSTALLRPPAIALCVAALTTTAALFVQTPWMAIALFVPAMFSFAFMLPYAFGAAHLVAGAGREGMASSLAMIGSGLLGPALGPLIVGLASDLAGAVGIGNSLGIGLLLVPIACVTTALASLAASRRIAVFRHSLP</sequence>
<dbReference type="eggNOG" id="COG2814">
    <property type="taxonomic scope" value="Bacteria"/>
</dbReference>
<evidence type="ECO:0000313" key="9">
    <source>
        <dbReference type="Proteomes" id="UP000015523"/>
    </source>
</evidence>
<dbReference type="GO" id="GO:0016020">
    <property type="term" value="C:membrane"/>
    <property type="evidence" value="ECO:0007669"/>
    <property type="project" value="UniProtKB-SubCell"/>
</dbReference>
<feature type="transmembrane region" description="Helical" evidence="6">
    <location>
        <begin position="183"/>
        <end position="205"/>
    </location>
</feature>
<dbReference type="AlphaFoldDB" id="T0K6G2"/>
<accession>T0K6G2</accession>
<feature type="transmembrane region" description="Helical" evidence="6">
    <location>
        <begin position="66"/>
        <end position="85"/>
    </location>
</feature>
<protein>
    <recommendedName>
        <fullName evidence="7">Major facilitator superfamily (MFS) profile domain-containing protein</fullName>
    </recommendedName>
</protein>
<dbReference type="PROSITE" id="PS50850">
    <property type="entry name" value="MFS"/>
    <property type="match status" value="1"/>
</dbReference>
<reference evidence="8 9" key="1">
    <citation type="journal article" date="2013" name="Genome Announc.">
        <title>Draft Genome Sequence of Sphingobium ummariense Strain RL-3, a Hexachlorocyclohexane-Degrading Bacterium.</title>
        <authorList>
            <person name="Kohli P."/>
            <person name="Dua A."/>
            <person name="Sangwan N."/>
            <person name="Oldach P."/>
            <person name="Khurana J.P."/>
            <person name="Lal R."/>
        </authorList>
    </citation>
    <scope>NUCLEOTIDE SEQUENCE [LARGE SCALE GENOMIC DNA]</scope>
    <source>
        <strain evidence="8 9">RL-3</strain>
    </source>
</reference>
<feature type="transmembrane region" description="Helical" evidence="6">
    <location>
        <begin position="27"/>
        <end position="46"/>
    </location>
</feature>
<comment type="caution">
    <text evidence="8">The sequence shown here is derived from an EMBL/GenBank/DDBJ whole genome shotgun (WGS) entry which is preliminary data.</text>
</comment>
<dbReference type="Gene3D" id="1.20.1250.20">
    <property type="entry name" value="MFS general substrate transporter like domains"/>
    <property type="match status" value="1"/>
</dbReference>
<dbReference type="STRING" id="1346791.M529_10705"/>
<evidence type="ECO:0000256" key="6">
    <source>
        <dbReference type="SAM" id="Phobius"/>
    </source>
</evidence>
<gene>
    <name evidence="8" type="ORF">M529_10705</name>
</gene>
<evidence type="ECO:0000259" key="7">
    <source>
        <dbReference type="PROSITE" id="PS50850"/>
    </source>
</evidence>
<dbReference type="InterPro" id="IPR011701">
    <property type="entry name" value="MFS"/>
</dbReference>
<dbReference type="InterPro" id="IPR036259">
    <property type="entry name" value="MFS_trans_sf"/>
</dbReference>
<dbReference type="GO" id="GO:0022857">
    <property type="term" value="F:transmembrane transporter activity"/>
    <property type="evidence" value="ECO:0007669"/>
    <property type="project" value="InterPro"/>
</dbReference>
<dbReference type="InterPro" id="IPR044770">
    <property type="entry name" value="MFS_spinster-like"/>
</dbReference>
<dbReference type="Proteomes" id="UP000015523">
    <property type="component" value="Unassembled WGS sequence"/>
</dbReference>
<dbReference type="Pfam" id="PF07690">
    <property type="entry name" value="MFS_1"/>
    <property type="match status" value="1"/>
</dbReference>
<dbReference type="RefSeq" id="WP_021317959.1">
    <property type="nucleotide sequence ID" value="NZ_AUWY01000074.1"/>
</dbReference>
<evidence type="ECO:0000256" key="1">
    <source>
        <dbReference type="ARBA" id="ARBA00004141"/>
    </source>
</evidence>
<name>T0K6G2_9SPHN</name>
<evidence type="ECO:0000256" key="4">
    <source>
        <dbReference type="ARBA" id="ARBA00022989"/>
    </source>
</evidence>
<keyword evidence="9" id="KW-1185">Reference proteome</keyword>
<feature type="transmembrane region" description="Helical" evidence="6">
    <location>
        <begin position="367"/>
        <end position="388"/>
    </location>
</feature>
<feature type="transmembrane region" description="Helical" evidence="6">
    <location>
        <begin position="126"/>
        <end position="144"/>
    </location>
</feature>
<evidence type="ECO:0000313" key="8">
    <source>
        <dbReference type="EMBL" id="EQB32264.1"/>
    </source>
</evidence>
<evidence type="ECO:0000256" key="2">
    <source>
        <dbReference type="ARBA" id="ARBA00022448"/>
    </source>
</evidence>
<feature type="transmembrane region" description="Helical" evidence="6">
    <location>
        <begin position="400"/>
        <end position="421"/>
    </location>
</feature>
<keyword evidence="4 6" id="KW-1133">Transmembrane helix</keyword>
<feature type="transmembrane region" description="Helical" evidence="6">
    <location>
        <begin position="271"/>
        <end position="292"/>
    </location>
</feature>
<keyword evidence="3 6" id="KW-0812">Transmembrane</keyword>
<dbReference type="InterPro" id="IPR020846">
    <property type="entry name" value="MFS_dom"/>
</dbReference>
<keyword evidence="5 6" id="KW-0472">Membrane</keyword>
<feature type="transmembrane region" description="Helical" evidence="6">
    <location>
        <begin position="304"/>
        <end position="324"/>
    </location>
</feature>
<feature type="transmembrane region" description="Helical" evidence="6">
    <location>
        <begin position="97"/>
        <end position="120"/>
    </location>
</feature>
<evidence type="ECO:0000256" key="5">
    <source>
        <dbReference type="ARBA" id="ARBA00023136"/>
    </source>
</evidence>
<proteinExistence type="predicted"/>
<dbReference type="PATRIC" id="fig|1346791.3.peg.2059"/>